<dbReference type="RefSeq" id="WP_245730243.1">
    <property type="nucleotide sequence ID" value="NZ_FMHW01000002.1"/>
</dbReference>
<protein>
    <submittedName>
        <fullName evidence="1">Uncharacterized protein</fullName>
    </submittedName>
</protein>
<sequence>MEKRLARVSAEQRVWDLVTPEARHALESGLTPTDLQTLLMAVANTRAGRVTAARVLRRWSEDRFVRPSTADPRLLARVEGALWRLLPERFAGVELSPVAPLGTCSALGPVDQHRVVSTTRGSEVVSDSTNALAVEAAVRRGEQGTDGRIDLAACHRVLRAQQFGPGKAAHFRLFALVSSARNGGSGRTEAQLIIDHISFWQQVFAELMPTAPVRITVTVFGRPVLAERLHDTIHPTVAGGSVPVVDDPARSHGAGYYAGAAIGLRTESGGQTVDLGDGGLTTWTAQLLGDAKERCMVSCVATERLAAMVAT</sequence>
<dbReference type="STRING" id="145854.GA0074692_1817"/>
<evidence type="ECO:0000313" key="2">
    <source>
        <dbReference type="Proteomes" id="UP000198959"/>
    </source>
</evidence>
<reference evidence="2" key="1">
    <citation type="submission" date="2016-06" db="EMBL/GenBank/DDBJ databases">
        <authorList>
            <person name="Varghese N."/>
            <person name="Submissions Spin"/>
        </authorList>
    </citation>
    <scope>NUCLEOTIDE SEQUENCE [LARGE SCALE GENOMIC DNA]</scope>
    <source>
        <strain evidence="2">DSM 43817</strain>
    </source>
</reference>
<proteinExistence type="predicted"/>
<dbReference type="EMBL" id="FMHW01000002">
    <property type="protein sequence ID" value="SCL24692.1"/>
    <property type="molecule type" value="Genomic_DNA"/>
</dbReference>
<keyword evidence="2" id="KW-1185">Reference proteome</keyword>
<evidence type="ECO:0000313" key="1">
    <source>
        <dbReference type="EMBL" id="SCL24692.1"/>
    </source>
</evidence>
<organism evidence="1 2">
    <name type="scientific">Micromonospora pallida</name>
    <dbReference type="NCBI Taxonomy" id="145854"/>
    <lineage>
        <taxon>Bacteria</taxon>
        <taxon>Bacillati</taxon>
        <taxon>Actinomycetota</taxon>
        <taxon>Actinomycetes</taxon>
        <taxon>Micromonosporales</taxon>
        <taxon>Micromonosporaceae</taxon>
        <taxon>Micromonospora</taxon>
    </lineage>
</organism>
<name>A0A1C6S5D1_9ACTN</name>
<dbReference type="Proteomes" id="UP000198959">
    <property type="component" value="Unassembled WGS sequence"/>
</dbReference>
<accession>A0A1C6S5D1</accession>
<gene>
    <name evidence="1" type="ORF">GA0074692_1817</name>
</gene>
<dbReference type="AlphaFoldDB" id="A0A1C6S5D1"/>